<proteinExistence type="predicted"/>
<evidence type="ECO:0000313" key="2">
    <source>
        <dbReference type="Proteomes" id="UP000324222"/>
    </source>
</evidence>
<evidence type="ECO:0000313" key="1">
    <source>
        <dbReference type="EMBL" id="MPC14655.1"/>
    </source>
</evidence>
<comment type="caution">
    <text evidence="1">The sequence shown here is derived from an EMBL/GenBank/DDBJ whole genome shotgun (WGS) entry which is preliminary data.</text>
</comment>
<organism evidence="1 2">
    <name type="scientific">Portunus trituberculatus</name>
    <name type="common">Swimming crab</name>
    <name type="synonym">Neptunus trituberculatus</name>
    <dbReference type="NCBI Taxonomy" id="210409"/>
    <lineage>
        <taxon>Eukaryota</taxon>
        <taxon>Metazoa</taxon>
        <taxon>Ecdysozoa</taxon>
        <taxon>Arthropoda</taxon>
        <taxon>Crustacea</taxon>
        <taxon>Multicrustacea</taxon>
        <taxon>Malacostraca</taxon>
        <taxon>Eumalacostraca</taxon>
        <taxon>Eucarida</taxon>
        <taxon>Decapoda</taxon>
        <taxon>Pleocyemata</taxon>
        <taxon>Brachyura</taxon>
        <taxon>Eubrachyura</taxon>
        <taxon>Portunoidea</taxon>
        <taxon>Portunidae</taxon>
        <taxon>Portuninae</taxon>
        <taxon>Portunus</taxon>
    </lineage>
</organism>
<gene>
    <name evidence="1" type="ORF">E2C01_007423</name>
</gene>
<reference evidence="1 2" key="1">
    <citation type="submission" date="2019-05" db="EMBL/GenBank/DDBJ databases">
        <title>Another draft genome of Portunus trituberculatus and its Hox gene families provides insights of decapod evolution.</title>
        <authorList>
            <person name="Jeong J.-H."/>
            <person name="Song I."/>
            <person name="Kim S."/>
            <person name="Choi T."/>
            <person name="Kim D."/>
            <person name="Ryu S."/>
            <person name="Kim W."/>
        </authorList>
    </citation>
    <scope>NUCLEOTIDE SEQUENCE [LARGE SCALE GENOMIC DNA]</scope>
    <source>
        <tissue evidence="1">Muscle</tissue>
    </source>
</reference>
<keyword evidence="2" id="KW-1185">Reference proteome</keyword>
<accession>A0A5B7D050</accession>
<dbReference type="EMBL" id="VSRR010000369">
    <property type="protein sequence ID" value="MPC14655.1"/>
    <property type="molecule type" value="Genomic_DNA"/>
</dbReference>
<sequence length="77" mass="9139">MFVNRNTSYSMVSDFDFSQINKTFIPISFTQFYLQMMAIITHNNINWRQMFYMSDEFICCGVISSPGDMRINDSHFL</sequence>
<dbReference type="Proteomes" id="UP000324222">
    <property type="component" value="Unassembled WGS sequence"/>
</dbReference>
<name>A0A5B7D050_PORTR</name>
<protein>
    <submittedName>
        <fullName evidence="1">Uncharacterized protein</fullName>
    </submittedName>
</protein>
<dbReference type="AlphaFoldDB" id="A0A5B7D050"/>